<dbReference type="HAMAP" id="MF_00911">
    <property type="entry name" value="FtsQ_subfam"/>
    <property type="match status" value="1"/>
</dbReference>
<dbReference type="GO" id="GO:0032153">
    <property type="term" value="C:cell division site"/>
    <property type="evidence" value="ECO:0007669"/>
    <property type="project" value="UniProtKB-UniRule"/>
</dbReference>
<evidence type="ECO:0000313" key="9">
    <source>
        <dbReference type="EMBL" id="PZQ96867.1"/>
    </source>
</evidence>
<dbReference type="InterPro" id="IPR045335">
    <property type="entry name" value="FtsQ_C_sf"/>
</dbReference>
<dbReference type="Gene3D" id="3.40.50.11690">
    <property type="entry name" value="Cell division protein FtsQ/DivIB"/>
    <property type="match status" value="1"/>
</dbReference>
<evidence type="ECO:0000256" key="1">
    <source>
        <dbReference type="ARBA" id="ARBA00022475"/>
    </source>
</evidence>
<sequence>MQPIRQTVPTMRDPAPSRTAYRLQRLWLTPVFRALMRVGLPTFVLVFSVGLYLSDEGRRQGITAAWAGTWAKVEKRPEFLVNMMAIDGASPPLAEAIRARLALQFPLSSFEIDMEALRAKIEDLDAVARADLRVRSGGVLQVMVTERIPVVIWRTTDELSLLDAEGRRVARVFGRTDRPDLPLIAGDGANDAVLEAMAILAAAEPIEKRLRGLVRMGDRRWDVVLDRDQRILLPELDPVRALERVIALDKAEKLLDRDVVAVDLRNAQRPVLRLSRNALGQLRVARGLVQTGASTP</sequence>
<dbReference type="PANTHER" id="PTHR35851">
    <property type="entry name" value="CELL DIVISION PROTEIN FTSQ"/>
    <property type="match status" value="1"/>
</dbReference>
<organism evidence="9 10">
    <name type="scientific">Cereibacter sphaeroides</name>
    <name type="common">Rhodobacter sphaeroides</name>
    <dbReference type="NCBI Taxonomy" id="1063"/>
    <lineage>
        <taxon>Bacteria</taxon>
        <taxon>Pseudomonadati</taxon>
        <taxon>Pseudomonadota</taxon>
        <taxon>Alphaproteobacteria</taxon>
        <taxon>Rhodobacterales</taxon>
        <taxon>Paracoccaceae</taxon>
        <taxon>Cereibacter</taxon>
    </lineage>
</organism>
<keyword evidence="2 7" id="KW-0997">Cell inner membrane</keyword>
<dbReference type="PANTHER" id="PTHR35851:SF1">
    <property type="entry name" value="CELL DIVISION PROTEIN FTSQ"/>
    <property type="match status" value="1"/>
</dbReference>
<dbReference type="Pfam" id="PF03799">
    <property type="entry name" value="FtsQ_DivIB_C"/>
    <property type="match status" value="1"/>
</dbReference>
<comment type="function">
    <text evidence="7">Essential cell division protein.</text>
</comment>
<evidence type="ECO:0000313" key="10">
    <source>
        <dbReference type="Proteomes" id="UP000248975"/>
    </source>
</evidence>
<gene>
    <name evidence="7" type="primary">ftsQ</name>
    <name evidence="9" type="ORF">DI533_14980</name>
</gene>
<evidence type="ECO:0000256" key="7">
    <source>
        <dbReference type="HAMAP-Rule" id="MF_00911"/>
    </source>
</evidence>
<evidence type="ECO:0000256" key="4">
    <source>
        <dbReference type="ARBA" id="ARBA00022692"/>
    </source>
</evidence>
<dbReference type="Proteomes" id="UP000248975">
    <property type="component" value="Unassembled WGS sequence"/>
</dbReference>
<accession>A0A2W5TMB0</accession>
<evidence type="ECO:0000256" key="5">
    <source>
        <dbReference type="ARBA" id="ARBA00022989"/>
    </source>
</evidence>
<protein>
    <recommendedName>
        <fullName evidence="7">Cell division protein FtsQ</fullName>
    </recommendedName>
</protein>
<evidence type="ECO:0000256" key="3">
    <source>
        <dbReference type="ARBA" id="ARBA00022618"/>
    </source>
</evidence>
<comment type="subcellular location">
    <subcellularLocation>
        <location evidence="7">Cell inner membrane</location>
        <topology evidence="7">Single-pass type II membrane protein</topology>
    </subcellularLocation>
    <text evidence="7">Localizes to the division septum.</text>
</comment>
<keyword evidence="3 7" id="KW-0132">Cell division</keyword>
<dbReference type="InterPro" id="IPR005548">
    <property type="entry name" value="Cell_div_FtsQ/DivIB_C"/>
</dbReference>
<proteinExistence type="inferred from homology"/>
<keyword evidence="4 7" id="KW-0812">Transmembrane</keyword>
<keyword evidence="6 7" id="KW-0131">Cell cycle</keyword>
<comment type="caution">
    <text evidence="9">The sequence shown here is derived from an EMBL/GenBank/DDBJ whole genome shotgun (WGS) entry which is preliminary data.</text>
</comment>
<name>A0A2W5TMB0_CERSP</name>
<dbReference type="GO" id="GO:0090529">
    <property type="term" value="P:cell septum assembly"/>
    <property type="evidence" value="ECO:0007669"/>
    <property type="project" value="InterPro"/>
</dbReference>
<feature type="domain" description="Cell division protein FtsQ/DivIB C-terminal" evidence="8">
    <location>
        <begin position="152"/>
        <end position="265"/>
    </location>
</feature>
<dbReference type="AlphaFoldDB" id="A0A2W5TMB0"/>
<keyword evidence="5 7" id="KW-1133">Transmembrane helix</keyword>
<feature type="transmembrane region" description="Helical" evidence="7">
    <location>
        <begin position="34"/>
        <end position="53"/>
    </location>
</feature>
<keyword evidence="7" id="KW-0472">Membrane</keyword>
<evidence type="ECO:0000256" key="2">
    <source>
        <dbReference type="ARBA" id="ARBA00022519"/>
    </source>
</evidence>
<reference evidence="9 10" key="1">
    <citation type="submission" date="2017-08" db="EMBL/GenBank/DDBJ databases">
        <title>Infants hospitalized years apart are colonized by the same room-sourced microbial strains.</title>
        <authorList>
            <person name="Brooks B."/>
            <person name="Olm M.R."/>
            <person name="Firek B.A."/>
            <person name="Baker R."/>
            <person name="Thomas B.C."/>
            <person name="Morowitz M.J."/>
            <person name="Banfield J.F."/>
        </authorList>
    </citation>
    <scope>NUCLEOTIDE SEQUENCE [LARGE SCALE GENOMIC DNA]</scope>
    <source>
        <strain evidence="9">S2_003_000_R2_11</strain>
    </source>
</reference>
<dbReference type="InterPro" id="IPR026579">
    <property type="entry name" value="FtsQ"/>
</dbReference>
<keyword evidence="1 7" id="KW-1003">Cell membrane</keyword>
<evidence type="ECO:0000256" key="6">
    <source>
        <dbReference type="ARBA" id="ARBA00023306"/>
    </source>
</evidence>
<evidence type="ECO:0000259" key="8">
    <source>
        <dbReference type="Pfam" id="PF03799"/>
    </source>
</evidence>
<dbReference type="GO" id="GO:0043093">
    <property type="term" value="P:FtsZ-dependent cytokinesis"/>
    <property type="evidence" value="ECO:0007669"/>
    <property type="project" value="UniProtKB-UniRule"/>
</dbReference>
<comment type="similarity">
    <text evidence="7">Belongs to the FtsQ/DivIB family. FtsQ subfamily.</text>
</comment>
<dbReference type="GO" id="GO:0005886">
    <property type="term" value="C:plasma membrane"/>
    <property type="evidence" value="ECO:0007669"/>
    <property type="project" value="UniProtKB-SubCell"/>
</dbReference>
<dbReference type="EMBL" id="QFQS01000003">
    <property type="protein sequence ID" value="PZQ96867.1"/>
    <property type="molecule type" value="Genomic_DNA"/>
</dbReference>